<protein>
    <submittedName>
        <fullName evidence="1">Uncharacterized protein</fullName>
    </submittedName>
</protein>
<keyword evidence="2" id="KW-1185">Reference proteome</keyword>
<name>A0ABD3VPH8_SINWO</name>
<feature type="non-terminal residue" evidence="1">
    <location>
        <position position="1"/>
    </location>
</feature>
<evidence type="ECO:0000313" key="2">
    <source>
        <dbReference type="Proteomes" id="UP001634394"/>
    </source>
</evidence>
<gene>
    <name evidence="1" type="ORF">ACJMK2_005258</name>
</gene>
<accession>A0ABD3VPH8</accession>
<sequence>NWSESMTPMEIDVNLTMKMKSTARLEPDDVMGLLIQVIMDFISINPLQEIIPAINIFSIYVKPVYSEPSICTPETFKDLDITVCHQFLNISLLTKDPELCSTYIDLLKCYRLHMLLYHEGDCTFNRIDRIVMATDNNVFRKKEGFIRSNCNSYFNLTSEEHILPAEGALCSSADMIQHVMSQCNANTVNMTTLDADSLC</sequence>
<comment type="caution">
    <text evidence="1">The sequence shown here is derived from an EMBL/GenBank/DDBJ whole genome shotgun (WGS) entry which is preliminary data.</text>
</comment>
<reference evidence="1 2" key="1">
    <citation type="submission" date="2024-11" db="EMBL/GenBank/DDBJ databases">
        <title>Chromosome-level genome assembly of the freshwater bivalve Anodonta woodiana.</title>
        <authorList>
            <person name="Chen X."/>
        </authorList>
    </citation>
    <scope>NUCLEOTIDE SEQUENCE [LARGE SCALE GENOMIC DNA]</scope>
    <source>
        <strain evidence="1">MN2024</strain>
        <tissue evidence="1">Gills</tissue>
    </source>
</reference>
<dbReference type="EMBL" id="JBJQND010000010">
    <property type="protein sequence ID" value="KAL3863504.1"/>
    <property type="molecule type" value="Genomic_DNA"/>
</dbReference>
<feature type="non-terminal residue" evidence="1">
    <location>
        <position position="199"/>
    </location>
</feature>
<proteinExistence type="predicted"/>
<dbReference type="Proteomes" id="UP001634394">
    <property type="component" value="Unassembled WGS sequence"/>
</dbReference>
<organism evidence="1 2">
    <name type="scientific">Sinanodonta woodiana</name>
    <name type="common">Chinese pond mussel</name>
    <name type="synonym">Anodonta woodiana</name>
    <dbReference type="NCBI Taxonomy" id="1069815"/>
    <lineage>
        <taxon>Eukaryota</taxon>
        <taxon>Metazoa</taxon>
        <taxon>Spiralia</taxon>
        <taxon>Lophotrochozoa</taxon>
        <taxon>Mollusca</taxon>
        <taxon>Bivalvia</taxon>
        <taxon>Autobranchia</taxon>
        <taxon>Heteroconchia</taxon>
        <taxon>Palaeoheterodonta</taxon>
        <taxon>Unionida</taxon>
        <taxon>Unionoidea</taxon>
        <taxon>Unionidae</taxon>
        <taxon>Unioninae</taxon>
        <taxon>Sinanodonta</taxon>
    </lineage>
</organism>
<evidence type="ECO:0000313" key="1">
    <source>
        <dbReference type="EMBL" id="KAL3863504.1"/>
    </source>
</evidence>
<dbReference type="AlphaFoldDB" id="A0ABD3VPH8"/>